<sequence length="1057" mass="122078">LSIKNQTKEINNLFELLRIKADLVEDANSHAEFSILNEIVLSANNEMIKDLSLSLLLRLEFNKFGKDRMMDRYNATDVKGPFSRALLFELTLSEEVLLERASTGKHGLTEEELIGLILGLFRVKSFETALDVATFLVDYFPSYNSRVIHLFARGMLLNRDIVGEDYWLLSQKEKDRISNLIEETLKLYSESEGSDLRLFNVIVPCYLFTKESDERLRDICIKNIGSVDKIDNEFANNFRVLHLNDQEQENHPINIIKKCRDDNSYKDSVIKGVLSNNLISLSDFILVRELVEDASLIDWIDKGGSLQTDTGKLSELFSKLKLYLYIEQNDVSRRNSKIVDDIIEEIVNYDNNDFKSINSAFIYNISEDLRDVERNNQLCEIMGKYFDNKHSYWCSPIVCQYLIELFETGLYQAFSSLYDIVDNKDKPISIHTMALSIYFSHNEMEKALSLIEEHNENQDLDFIRLKLHFFEKVGDFLAVEEVVNNIDYKKFNEPTNSLLRLSDEIISLGYTNFGHDLAIKFFLDSPEKNYMFVSHICMQIMMSKKSNQEFIPSENVDGVVCGVHYNDTGKDLTKLIVVDTSLNSSYFISSDSPVAKALLNSELNEVKKLGMKRLTLKEKMPAYVAVFRLAYEIRNESNDGSDIFQSISLPDDPEEMIKVIKDILPKTEQNNDIYINENFPVNFKMEMIAKNDPVKAAMISLTDIKIKIKDFESGGEVIENNISTDIFTICYICMNSFVDYFVDKDIHFLLIEEDVKAIKNWLEIVKEDEYKTIAINENGSIHINTSDTIKSYHGDFIKNLDSIQKQIKVYHPKIGDMPNELIKLRGVVGDTYLKNIYSCLTNNTPYFTADLISCIFFNKSLNIKFVDFHKYIHEAARHISYSVREKGIILHSVGMYPYPLSLDDIYSLAYSKNDETGYFLGELIKKYCGRFNEQIDLYALMSHLFFRYIQKNYTVNQISNGNIGSIDFSFINAYGAKIDRVFYICCHAIIKIKNGLTCEENLARFLSFLLCEFTPNPKFYKFISFLVYNFVSGHFLSIKKINECLNKLLIIKQSTQN</sequence>
<proteinExistence type="predicted"/>
<evidence type="ECO:0000313" key="1">
    <source>
        <dbReference type="EMBL" id="MKC77438.1"/>
    </source>
</evidence>
<dbReference type="Proteomes" id="UP000839516">
    <property type="component" value="Unassembled WGS sequence"/>
</dbReference>
<dbReference type="AlphaFoldDB" id="A0A657G295"/>
<accession>A0A657G295</accession>
<protein>
    <submittedName>
        <fullName evidence="1">Uncharacterized protein</fullName>
    </submittedName>
</protein>
<reference evidence="1" key="1">
    <citation type="submission" date="2018-09" db="EMBL/GenBank/DDBJ databases">
        <authorList>
            <consortium name="GenomeTrakr network: Whole genome sequencing for foodborne pathogen traceback"/>
        </authorList>
    </citation>
    <scope>NUCLEOTIDE SEQUENCE [LARGE SCALE GENOMIC DNA]</scope>
    <source>
        <strain evidence="1">FDA00013424</strain>
    </source>
</reference>
<organism evidence="1">
    <name type="scientific">Salmonella enterica subsp. enterica serovar Denver</name>
    <dbReference type="NCBI Taxonomy" id="1954177"/>
    <lineage>
        <taxon>Bacteria</taxon>
        <taxon>Pseudomonadati</taxon>
        <taxon>Pseudomonadota</taxon>
        <taxon>Gammaproteobacteria</taxon>
        <taxon>Enterobacterales</taxon>
        <taxon>Enterobacteriaceae</taxon>
        <taxon>Salmonella</taxon>
    </lineage>
</organism>
<dbReference type="EMBL" id="RTWO01000048">
    <property type="protein sequence ID" value="MKC77438.1"/>
    <property type="molecule type" value="Genomic_DNA"/>
</dbReference>
<name>A0A657G295_SALET</name>
<gene>
    <name evidence="1" type="ORF">D1800_22940</name>
</gene>
<feature type="non-terminal residue" evidence="1">
    <location>
        <position position="1"/>
    </location>
</feature>
<comment type="caution">
    <text evidence="1">The sequence shown here is derived from an EMBL/GenBank/DDBJ whole genome shotgun (WGS) entry which is preliminary data.</text>
</comment>